<dbReference type="InterPro" id="IPR007421">
    <property type="entry name" value="Schlafen_AlbA_2_dom"/>
</dbReference>
<organism evidence="3 4">
    <name type="scientific">Schaedlerella arabinosiphila</name>
    <dbReference type="NCBI Taxonomy" id="2044587"/>
    <lineage>
        <taxon>Bacteria</taxon>
        <taxon>Bacillati</taxon>
        <taxon>Bacillota</taxon>
        <taxon>Clostridia</taxon>
        <taxon>Lachnospirales</taxon>
        <taxon>Lachnospiraceae</taxon>
        <taxon>Schaedlerella</taxon>
    </lineage>
</organism>
<dbReference type="InterPro" id="IPR036388">
    <property type="entry name" value="WH-like_DNA-bd_sf"/>
</dbReference>
<evidence type="ECO:0000313" key="3">
    <source>
        <dbReference type="EMBL" id="RRK30526.1"/>
    </source>
</evidence>
<evidence type="ECO:0000313" key="4">
    <source>
        <dbReference type="Proteomes" id="UP000274920"/>
    </source>
</evidence>
<dbReference type="InterPro" id="IPR036390">
    <property type="entry name" value="WH_DNA-bd_sf"/>
</dbReference>
<dbReference type="SUPFAM" id="SSF46785">
    <property type="entry name" value="Winged helix' DNA-binding domain"/>
    <property type="match status" value="1"/>
</dbReference>
<name>A0A426DCJ5_9FIRM</name>
<reference evidence="3" key="1">
    <citation type="submission" date="2018-10" db="EMBL/GenBank/DDBJ databases">
        <title>Schaedlerella arabinophila gen. nov. sp. nov., isolated from the mouse intestinal tract and comparative analysis with the genome of the closely related altered Schaedler flora strain ASF502.</title>
        <authorList>
            <person name="Miyake S."/>
            <person name="Soh M."/>
            <person name="Seedorf H."/>
        </authorList>
    </citation>
    <scope>NUCLEOTIDE SEQUENCE [LARGE SCALE GENOMIC DNA]</scope>
    <source>
        <strain evidence="3">DSM 106076</strain>
    </source>
</reference>
<gene>
    <name evidence="3" type="ORF">EBB54_03365</name>
</gene>
<dbReference type="PANTHER" id="PTHR30595:SF6">
    <property type="entry name" value="SCHLAFEN ALBA-2 DOMAIN-CONTAINING PROTEIN"/>
    <property type="match status" value="1"/>
</dbReference>
<dbReference type="Gene3D" id="3.30.950.30">
    <property type="entry name" value="Schlafen, AAA domain"/>
    <property type="match status" value="1"/>
</dbReference>
<dbReference type="InterPro" id="IPR038461">
    <property type="entry name" value="Schlafen_AlbA_2_dom_sf"/>
</dbReference>
<dbReference type="EMBL" id="RHJS01000002">
    <property type="protein sequence ID" value="RRK30526.1"/>
    <property type="molecule type" value="Genomic_DNA"/>
</dbReference>
<dbReference type="Gene3D" id="3.30.565.60">
    <property type="match status" value="1"/>
</dbReference>
<dbReference type="RefSeq" id="WP_125126341.1">
    <property type="nucleotide sequence ID" value="NZ_RHJS01000002.1"/>
</dbReference>
<feature type="compositionally biased region" description="Basic and acidic residues" evidence="1">
    <location>
        <begin position="413"/>
        <end position="424"/>
    </location>
</feature>
<dbReference type="Pfam" id="PF13749">
    <property type="entry name" value="HATPase_c_4"/>
    <property type="match status" value="1"/>
</dbReference>
<dbReference type="InterPro" id="IPR011991">
    <property type="entry name" value="ArsR-like_HTH"/>
</dbReference>
<proteinExistence type="predicted"/>
<dbReference type="PANTHER" id="PTHR30595">
    <property type="entry name" value="GLPR-RELATED TRANSCRIPTIONAL REPRESSOR"/>
    <property type="match status" value="1"/>
</dbReference>
<evidence type="ECO:0000259" key="2">
    <source>
        <dbReference type="Pfam" id="PF04326"/>
    </source>
</evidence>
<feature type="region of interest" description="Disordered" evidence="1">
    <location>
        <begin position="413"/>
        <end position="444"/>
    </location>
</feature>
<feature type="domain" description="Schlafen AlbA-2" evidence="2">
    <location>
        <begin position="13"/>
        <end position="138"/>
    </location>
</feature>
<dbReference type="Pfam" id="PF04326">
    <property type="entry name" value="SLFN_AlbA_2"/>
    <property type="match status" value="1"/>
</dbReference>
<evidence type="ECO:0000256" key="1">
    <source>
        <dbReference type="SAM" id="MobiDB-lite"/>
    </source>
</evidence>
<dbReference type="InterPro" id="IPR038475">
    <property type="entry name" value="RecG_C_sf"/>
</dbReference>
<dbReference type="Proteomes" id="UP000274920">
    <property type="component" value="Unassembled WGS sequence"/>
</dbReference>
<protein>
    <submittedName>
        <fullName evidence="3">AAA family ATPase</fullName>
    </submittedName>
</protein>
<dbReference type="Gene3D" id="1.10.10.10">
    <property type="entry name" value="Winged helix-like DNA-binding domain superfamily/Winged helix DNA-binding domain"/>
    <property type="match status" value="1"/>
</dbReference>
<comment type="caution">
    <text evidence="3">The sequence shown here is derived from an EMBL/GenBank/DDBJ whole genome shotgun (WGS) entry which is preliminary data.</text>
</comment>
<sequence length="505" mass="57509">MEFDIGCFEKYRENNRLEVKKAKGGLPVSLWETYSSMSNCHGGTIILGIIEKDDGSFATTGLKDVEKLKKDFWNTINNNRKVSANLLTDTDIESYEVNNDVILVIRVPRAPREFKPVYINDDLFGGTFRRNGEGDYHCTKSEVRAMLRDQTEETSDMKVLEDFDICDLDMETIRAYRNRHSAYRSEHVWESLPDEEYLERIGAAKKAKSDKKLHPTAAGLLMFGEEYRILYEYPEYFLDYREILDPAIRWTDRLQSSSGDWSGNLFDFFFRVYSKIVKDLKVPFKLEGITRIDDTPVHKALREALANCLVNTDFFVARGIVIKKDADRIIMENPGYIRTGREQMLKGGISDPRNKALMKMFNMIGIGERAGSGVPDIYSVWENQGWEKPVVEEQYNPDRTILSLSFTKKEAEKISGKKQAEKTSRKNKQKKQAEKTSSHGKAAKTGENKRLILKFLAAEGSSKAVDIAAHIGLSPARTRVLLTELADAGKVCAEGNGRLRRYGLL</sequence>
<dbReference type="AlphaFoldDB" id="A0A426DCJ5"/>
<keyword evidence="4" id="KW-1185">Reference proteome</keyword>
<accession>A0A426DCJ5</accession>
<dbReference type="CDD" id="cd00090">
    <property type="entry name" value="HTH_ARSR"/>
    <property type="match status" value="1"/>
</dbReference>